<gene>
    <name evidence="2" type="ORF">K505DRAFT_330059</name>
</gene>
<feature type="compositionally biased region" description="Low complexity" evidence="1">
    <location>
        <begin position="61"/>
        <end position="75"/>
    </location>
</feature>
<name>A0A6A6WSH1_9PLEO</name>
<feature type="region of interest" description="Disordered" evidence="1">
    <location>
        <begin position="15"/>
        <end position="142"/>
    </location>
</feature>
<feature type="compositionally biased region" description="Basic and acidic residues" evidence="1">
    <location>
        <begin position="43"/>
        <end position="52"/>
    </location>
</feature>
<reference evidence="2" key="1">
    <citation type="journal article" date="2020" name="Stud. Mycol.">
        <title>101 Dothideomycetes genomes: a test case for predicting lifestyles and emergence of pathogens.</title>
        <authorList>
            <person name="Haridas S."/>
            <person name="Albert R."/>
            <person name="Binder M."/>
            <person name="Bloem J."/>
            <person name="Labutti K."/>
            <person name="Salamov A."/>
            <person name="Andreopoulos B."/>
            <person name="Baker S."/>
            <person name="Barry K."/>
            <person name="Bills G."/>
            <person name="Bluhm B."/>
            <person name="Cannon C."/>
            <person name="Castanera R."/>
            <person name="Culley D."/>
            <person name="Daum C."/>
            <person name="Ezra D."/>
            <person name="Gonzalez J."/>
            <person name="Henrissat B."/>
            <person name="Kuo A."/>
            <person name="Liang C."/>
            <person name="Lipzen A."/>
            <person name="Lutzoni F."/>
            <person name="Magnuson J."/>
            <person name="Mondo S."/>
            <person name="Nolan M."/>
            <person name="Ohm R."/>
            <person name="Pangilinan J."/>
            <person name="Park H.-J."/>
            <person name="Ramirez L."/>
            <person name="Alfaro M."/>
            <person name="Sun H."/>
            <person name="Tritt A."/>
            <person name="Yoshinaga Y."/>
            <person name="Zwiers L.-H."/>
            <person name="Turgeon B."/>
            <person name="Goodwin S."/>
            <person name="Spatafora J."/>
            <person name="Crous P."/>
            <person name="Grigoriev I."/>
        </authorList>
    </citation>
    <scope>NUCLEOTIDE SEQUENCE</scope>
    <source>
        <strain evidence="2">CBS 109.77</strain>
    </source>
</reference>
<dbReference type="AlphaFoldDB" id="A0A6A6WSH1"/>
<dbReference type="OrthoDB" id="4220319at2759"/>
<evidence type="ECO:0000313" key="2">
    <source>
        <dbReference type="EMBL" id="KAF2786864.1"/>
    </source>
</evidence>
<keyword evidence="3" id="KW-1185">Reference proteome</keyword>
<dbReference type="PANTHER" id="PTHR42090">
    <property type="match status" value="1"/>
</dbReference>
<dbReference type="PANTHER" id="PTHR42090:SF1">
    <property type="match status" value="1"/>
</dbReference>
<protein>
    <submittedName>
        <fullName evidence="2">Uncharacterized protein</fullName>
    </submittedName>
</protein>
<dbReference type="EMBL" id="MU002395">
    <property type="protein sequence ID" value="KAF2786864.1"/>
    <property type="molecule type" value="Genomic_DNA"/>
</dbReference>
<evidence type="ECO:0000256" key="1">
    <source>
        <dbReference type="SAM" id="MobiDB-lite"/>
    </source>
</evidence>
<proteinExistence type="predicted"/>
<sequence length="142" mass="14849">MFRCQTSRHLLHRAFSYRTSTPTPHPSTLAPRTLSTTSPTPYARKDSQDKDSIQPTSNEYSKSGSDDAAASSGAAFDPSKTSPEAEKQTAEKEPGGNSLDVSPGNPEVSRARGGQEGGATKSPREKSSGGGSPLKSGDGKHS</sequence>
<accession>A0A6A6WSH1</accession>
<feature type="compositionally biased region" description="Basic and acidic residues" evidence="1">
    <location>
        <begin position="83"/>
        <end position="94"/>
    </location>
</feature>
<dbReference type="Proteomes" id="UP000799757">
    <property type="component" value="Unassembled WGS sequence"/>
</dbReference>
<organism evidence="2 3">
    <name type="scientific">Melanomma pulvis-pyrius CBS 109.77</name>
    <dbReference type="NCBI Taxonomy" id="1314802"/>
    <lineage>
        <taxon>Eukaryota</taxon>
        <taxon>Fungi</taxon>
        <taxon>Dikarya</taxon>
        <taxon>Ascomycota</taxon>
        <taxon>Pezizomycotina</taxon>
        <taxon>Dothideomycetes</taxon>
        <taxon>Pleosporomycetidae</taxon>
        <taxon>Pleosporales</taxon>
        <taxon>Melanommataceae</taxon>
        <taxon>Melanomma</taxon>
    </lineage>
</organism>
<evidence type="ECO:0000313" key="3">
    <source>
        <dbReference type="Proteomes" id="UP000799757"/>
    </source>
</evidence>